<gene>
    <name evidence="2" type="ORF">C1SCF055_LOCUS14438</name>
</gene>
<evidence type="ECO:0000313" key="3">
    <source>
        <dbReference type="EMBL" id="CAL1140517.1"/>
    </source>
</evidence>
<dbReference type="EMBL" id="CAMXCT030001136">
    <property type="protein sequence ID" value="CAL4774454.1"/>
    <property type="molecule type" value="Genomic_DNA"/>
</dbReference>
<name>A0A9P1FUT4_9DINO</name>
<dbReference type="EMBL" id="CAMXCT020001136">
    <property type="protein sequence ID" value="CAL1140517.1"/>
    <property type="molecule type" value="Genomic_DNA"/>
</dbReference>
<feature type="region of interest" description="Disordered" evidence="1">
    <location>
        <begin position="20"/>
        <end position="158"/>
    </location>
</feature>
<accession>A0A9P1FUT4</accession>
<dbReference type="AlphaFoldDB" id="A0A9P1FUT4"/>
<feature type="compositionally biased region" description="Pro residues" evidence="1">
    <location>
        <begin position="141"/>
        <end position="158"/>
    </location>
</feature>
<feature type="compositionally biased region" description="Low complexity" evidence="1">
    <location>
        <begin position="35"/>
        <end position="49"/>
    </location>
</feature>
<organism evidence="2">
    <name type="scientific">Cladocopium goreaui</name>
    <dbReference type="NCBI Taxonomy" id="2562237"/>
    <lineage>
        <taxon>Eukaryota</taxon>
        <taxon>Sar</taxon>
        <taxon>Alveolata</taxon>
        <taxon>Dinophyceae</taxon>
        <taxon>Suessiales</taxon>
        <taxon>Symbiodiniaceae</taxon>
        <taxon>Cladocopium</taxon>
    </lineage>
</organism>
<dbReference type="EMBL" id="CAMXCT010001136">
    <property type="protein sequence ID" value="CAI3987142.1"/>
    <property type="molecule type" value="Genomic_DNA"/>
</dbReference>
<reference evidence="3" key="2">
    <citation type="submission" date="2024-04" db="EMBL/GenBank/DDBJ databases">
        <authorList>
            <person name="Chen Y."/>
            <person name="Shah S."/>
            <person name="Dougan E. K."/>
            <person name="Thang M."/>
            <person name="Chan C."/>
        </authorList>
    </citation>
    <scope>NUCLEOTIDE SEQUENCE [LARGE SCALE GENOMIC DNA]</scope>
</reference>
<keyword evidence="4" id="KW-1185">Reference proteome</keyword>
<comment type="caution">
    <text evidence="2">The sequence shown here is derived from an EMBL/GenBank/DDBJ whole genome shotgun (WGS) entry which is preliminary data.</text>
</comment>
<evidence type="ECO:0000313" key="2">
    <source>
        <dbReference type="EMBL" id="CAI3987142.1"/>
    </source>
</evidence>
<evidence type="ECO:0000256" key="1">
    <source>
        <dbReference type="SAM" id="MobiDB-lite"/>
    </source>
</evidence>
<evidence type="ECO:0000313" key="4">
    <source>
        <dbReference type="Proteomes" id="UP001152797"/>
    </source>
</evidence>
<dbReference type="Proteomes" id="UP001152797">
    <property type="component" value="Unassembled WGS sequence"/>
</dbReference>
<reference evidence="2" key="1">
    <citation type="submission" date="2022-10" db="EMBL/GenBank/DDBJ databases">
        <authorList>
            <person name="Chen Y."/>
            <person name="Dougan E. K."/>
            <person name="Chan C."/>
            <person name="Rhodes N."/>
            <person name="Thang M."/>
        </authorList>
    </citation>
    <scope>NUCLEOTIDE SEQUENCE</scope>
</reference>
<sequence length="158" mass="16506">MASPSELPLANLQGWGSPEMAIRAEARGSSQPVSTPTAEVEAAEAEPTPKSGRSGFELASPSQLPQTLAEARQRDLEETLPPGPASPVFAMPEELPESEVSQTPAETPLRLEPAPCAQGSEVRTVSQVSQARSDEVVPSPASEPAPPTGPESPPPRRI</sequence>
<proteinExistence type="predicted"/>
<feature type="compositionally biased region" description="Polar residues" evidence="1">
    <location>
        <begin position="121"/>
        <end position="131"/>
    </location>
</feature>
<protein>
    <submittedName>
        <fullName evidence="2">Uncharacterized protein</fullName>
    </submittedName>
</protein>